<keyword evidence="10 11" id="KW-0119">Carbohydrate metabolism</keyword>
<evidence type="ECO:0000256" key="1">
    <source>
        <dbReference type="ARBA" id="ARBA00001782"/>
    </source>
</evidence>
<dbReference type="PROSITE" id="PS01085">
    <property type="entry name" value="RIBUL_P_3_EPIMER_1"/>
    <property type="match status" value="1"/>
</dbReference>
<dbReference type="EC" id="5.1.3.1" evidence="7 10"/>
<dbReference type="Proteomes" id="UP000249819">
    <property type="component" value="Unassembled WGS sequence"/>
</dbReference>
<comment type="similarity">
    <text evidence="6 10 11">Belongs to the ribulose-phosphate 3-epimerase family.</text>
</comment>
<comment type="pathway">
    <text evidence="10">Carbohydrate degradation.</text>
</comment>
<dbReference type="EMBL" id="QLMA01000004">
    <property type="protein sequence ID" value="RAJ82096.1"/>
    <property type="molecule type" value="Genomic_DNA"/>
</dbReference>
<keyword evidence="13" id="KW-0170">Cobalt</keyword>
<evidence type="ECO:0000256" key="7">
    <source>
        <dbReference type="ARBA" id="ARBA00013188"/>
    </source>
</evidence>
<dbReference type="GO" id="GO:0004750">
    <property type="term" value="F:D-ribulose-phosphate 3-epimerase activity"/>
    <property type="evidence" value="ECO:0007669"/>
    <property type="project" value="UniProtKB-UniRule"/>
</dbReference>
<dbReference type="GO" id="GO:0005737">
    <property type="term" value="C:cytoplasm"/>
    <property type="evidence" value="ECO:0007669"/>
    <property type="project" value="UniProtKB-ARBA"/>
</dbReference>
<feature type="binding site" evidence="10 14">
    <location>
        <position position="13"/>
    </location>
    <ligand>
        <name>substrate</name>
    </ligand>
</feature>
<comment type="cofactor">
    <cofactor evidence="4">
        <name>Zn(2+)</name>
        <dbReference type="ChEBI" id="CHEBI:29105"/>
    </cofactor>
</comment>
<dbReference type="PROSITE" id="PS01086">
    <property type="entry name" value="RIBUL_P_3_EPIMER_2"/>
    <property type="match status" value="1"/>
</dbReference>
<dbReference type="CDD" id="cd00429">
    <property type="entry name" value="RPE"/>
    <property type="match status" value="1"/>
</dbReference>
<dbReference type="InterPro" id="IPR000056">
    <property type="entry name" value="Ribul_P_3_epim-like"/>
</dbReference>
<dbReference type="GO" id="GO:0019323">
    <property type="term" value="P:pentose catabolic process"/>
    <property type="evidence" value="ECO:0007669"/>
    <property type="project" value="UniProtKB-UniRule"/>
</dbReference>
<evidence type="ECO:0000313" key="16">
    <source>
        <dbReference type="Proteomes" id="UP000249819"/>
    </source>
</evidence>
<feature type="binding site" evidence="10 14">
    <location>
        <begin position="202"/>
        <end position="203"/>
    </location>
    <ligand>
        <name>substrate</name>
    </ligand>
</feature>
<evidence type="ECO:0000256" key="12">
    <source>
        <dbReference type="PIRSR" id="PIRSR001461-1"/>
    </source>
</evidence>
<comment type="cofactor">
    <cofactor evidence="10 13">
        <name>a divalent metal cation</name>
        <dbReference type="ChEBI" id="CHEBI:60240"/>
    </cofactor>
    <text evidence="10 13">Binds 1 divalent metal cation per subunit.</text>
</comment>
<dbReference type="Gene3D" id="3.20.20.70">
    <property type="entry name" value="Aldolase class I"/>
    <property type="match status" value="1"/>
</dbReference>
<evidence type="ECO:0000256" key="3">
    <source>
        <dbReference type="ARBA" id="ARBA00001941"/>
    </source>
</evidence>
<comment type="cofactor">
    <cofactor evidence="2">
        <name>Mn(2+)</name>
        <dbReference type="ChEBI" id="CHEBI:29035"/>
    </cofactor>
</comment>
<dbReference type="InterPro" id="IPR011060">
    <property type="entry name" value="RibuloseP-bd_barrel"/>
</dbReference>
<dbReference type="GO" id="GO:0006098">
    <property type="term" value="P:pentose-phosphate shunt"/>
    <property type="evidence" value="ECO:0007669"/>
    <property type="project" value="UniProtKB-UniRule"/>
</dbReference>
<keyword evidence="9 10" id="KW-0413">Isomerase</keyword>
<name>A0A327W1F5_9BACT</name>
<evidence type="ECO:0000256" key="5">
    <source>
        <dbReference type="ARBA" id="ARBA00001954"/>
    </source>
</evidence>
<feature type="binding site" evidence="10 13">
    <location>
        <position position="180"/>
    </location>
    <ligand>
        <name>a divalent metal cation</name>
        <dbReference type="ChEBI" id="CHEBI:60240"/>
    </ligand>
</feature>
<organism evidence="15 16">
    <name type="scientific">Chitinophaga dinghuensis</name>
    <dbReference type="NCBI Taxonomy" id="1539050"/>
    <lineage>
        <taxon>Bacteria</taxon>
        <taxon>Pseudomonadati</taxon>
        <taxon>Bacteroidota</taxon>
        <taxon>Chitinophagia</taxon>
        <taxon>Chitinophagales</taxon>
        <taxon>Chitinophagaceae</taxon>
        <taxon>Chitinophaga</taxon>
    </lineage>
</organism>
<keyword evidence="8 10" id="KW-0479">Metal-binding</keyword>
<comment type="caution">
    <text evidence="15">The sequence shown here is derived from an EMBL/GenBank/DDBJ whole genome shotgun (WGS) entry which is preliminary data.</text>
</comment>
<dbReference type="Pfam" id="PF00834">
    <property type="entry name" value="Ribul_P_3_epim"/>
    <property type="match status" value="1"/>
</dbReference>
<feature type="binding site" evidence="10 13">
    <location>
        <position position="71"/>
    </location>
    <ligand>
        <name>a divalent metal cation</name>
        <dbReference type="ChEBI" id="CHEBI:60240"/>
    </ligand>
</feature>
<dbReference type="NCBIfam" id="TIGR01163">
    <property type="entry name" value="rpe"/>
    <property type="match status" value="1"/>
</dbReference>
<comment type="function">
    <text evidence="10">Catalyzes the reversible epimerization of D-ribulose 5-phosphate to D-xylulose 5-phosphate.</text>
</comment>
<evidence type="ECO:0000256" key="10">
    <source>
        <dbReference type="HAMAP-Rule" id="MF_02227"/>
    </source>
</evidence>
<evidence type="ECO:0000256" key="6">
    <source>
        <dbReference type="ARBA" id="ARBA00009541"/>
    </source>
</evidence>
<feature type="binding site" evidence="10 13">
    <location>
        <position position="40"/>
    </location>
    <ligand>
        <name>a divalent metal cation</name>
        <dbReference type="ChEBI" id="CHEBI:60240"/>
    </ligand>
</feature>
<evidence type="ECO:0000256" key="14">
    <source>
        <dbReference type="PIRSR" id="PIRSR001461-3"/>
    </source>
</evidence>
<evidence type="ECO:0000256" key="4">
    <source>
        <dbReference type="ARBA" id="ARBA00001947"/>
    </source>
</evidence>
<reference evidence="15 16" key="1">
    <citation type="submission" date="2018-06" db="EMBL/GenBank/DDBJ databases">
        <title>Genomic Encyclopedia of Archaeal and Bacterial Type Strains, Phase II (KMG-II): from individual species to whole genera.</title>
        <authorList>
            <person name="Goeker M."/>
        </authorList>
    </citation>
    <scope>NUCLEOTIDE SEQUENCE [LARGE SCALE GENOMIC DNA]</scope>
    <source>
        <strain evidence="15 16">DSM 29821</strain>
    </source>
</reference>
<dbReference type="PANTHER" id="PTHR11749">
    <property type="entry name" value="RIBULOSE-5-PHOSPHATE-3-EPIMERASE"/>
    <property type="match status" value="1"/>
</dbReference>
<dbReference type="GO" id="GO:0046872">
    <property type="term" value="F:metal ion binding"/>
    <property type="evidence" value="ECO:0007669"/>
    <property type="project" value="UniProtKB-UniRule"/>
</dbReference>
<dbReference type="OrthoDB" id="1645589at2"/>
<evidence type="ECO:0000256" key="9">
    <source>
        <dbReference type="ARBA" id="ARBA00023235"/>
    </source>
</evidence>
<keyword evidence="16" id="KW-1185">Reference proteome</keyword>
<keyword evidence="13" id="KW-0464">Manganese</keyword>
<dbReference type="FunFam" id="3.20.20.70:FF:000004">
    <property type="entry name" value="Ribulose-phosphate 3-epimerase"/>
    <property type="match status" value="1"/>
</dbReference>
<feature type="active site" description="Proton donor" evidence="10 12">
    <location>
        <position position="180"/>
    </location>
</feature>
<keyword evidence="13" id="KW-0862">Zinc</keyword>
<evidence type="ECO:0000313" key="15">
    <source>
        <dbReference type="EMBL" id="RAJ82096.1"/>
    </source>
</evidence>
<dbReference type="SUPFAM" id="SSF51366">
    <property type="entry name" value="Ribulose-phoshate binding barrel"/>
    <property type="match status" value="1"/>
</dbReference>
<dbReference type="HAMAP" id="MF_02227">
    <property type="entry name" value="RPE"/>
    <property type="match status" value="1"/>
</dbReference>
<dbReference type="NCBIfam" id="NF004076">
    <property type="entry name" value="PRK05581.1-4"/>
    <property type="match status" value="1"/>
</dbReference>
<comment type="cofactor">
    <cofactor evidence="5">
        <name>Fe(2+)</name>
        <dbReference type="ChEBI" id="CHEBI:29033"/>
    </cofactor>
</comment>
<sequence>MPLEKKPVLIAPSLLAANFLELGKEADMLNRSEADWFHLDVMDGRFVPNISFGLPVISQIRKATNKICDVHLMIEEPEKYAEAFKNAGADILTVHYEACPHLHRNIQQIKHLGMKAGVALNPHTPVGLLENVIRDLDLVLIMSVNPGFGGQTFIEQTYHKIAQLRQLINDNNGHALIEVDGGISAENAGQLIQAGANVLVAGSAVFASENPEQTISGLKSAAMAGLGKM</sequence>
<feature type="binding site" evidence="10">
    <location>
        <begin position="180"/>
        <end position="182"/>
    </location>
    <ligand>
        <name>substrate</name>
    </ligand>
</feature>
<evidence type="ECO:0000256" key="8">
    <source>
        <dbReference type="ARBA" id="ARBA00022723"/>
    </source>
</evidence>
<feature type="binding site" evidence="14">
    <location>
        <position position="182"/>
    </location>
    <ligand>
        <name>substrate</name>
    </ligand>
</feature>
<feature type="binding site" evidence="10 14">
    <location>
        <position position="71"/>
    </location>
    <ligand>
        <name>substrate</name>
    </ligand>
</feature>
<evidence type="ECO:0000256" key="2">
    <source>
        <dbReference type="ARBA" id="ARBA00001936"/>
    </source>
</evidence>
<evidence type="ECO:0000256" key="11">
    <source>
        <dbReference type="PIRNR" id="PIRNR001461"/>
    </source>
</evidence>
<feature type="binding site" evidence="10 13">
    <location>
        <position position="38"/>
    </location>
    <ligand>
        <name>a divalent metal cation</name>
        <dbReference type="ChEBI" id="CHEBI:60240"/>
    </ligand>
</feature>
<dbReference type="InterPro" id="IPR026019">
    <property type="entry name" value="Ribul_P_3_epim"/>
</dbReference>
<dbReference type="AlphaFoldDB" id="A0A327W1F5"/>
<dbReference type="PIRSF" id="PIRSF001461">
    <property type="entry name" value="RPE"/>
    <property type="match status" value="1"/>
</dbReference>
<feature type="binding site" evidence="10 14">
    <location>
        <begin position="147"/>
        <end position="150"/>
    </location>
    <ligand>
        <name>substrate</name>
    </ligand>
</feature>
<proteinExistence type="inferred from homology"/>
<feature type="active site" description="Proton acceptor" evidence="10 12">
    <location>
        <position position="40"/>
    </location>
</feature>
<gene>
    <name evidence="10" type="primary">rpe</name>
    <name evidence="15" type="ORF">CLV59_104321</name>
</gene>
<comment type="catalytic activity">
    <reaction evidence="1 10 11">
        <text>D-ribulose 5-phosphate = D-xylulose 5-phosphate</text>
        <dbReference type="Rhea" id="RHEA:13677"/>
        <dbReference type="ChEBI" id="CHEBI:57737"/>
        <dbReference type="ChEBI" id="CHEBI:58121"/>
        <dbReference type="EC" id="5.1.3.1"/>
    </reaction>
</comment>
<dbReference type="InterPro" id="IPR013785">
    <property type="entry name" value="Aldolase_TIM"/>
</dbReference>
<evidence type="ECO:0000256" key="13">
    <source>
        <dbReference type="PIRSR" id="PIRSR001461-2"/>
    </source>
</evidence>
<protein>
    <recommendedName>
        <fullName evidence="7 10">Ribulose-phosphate 3-epimerase</fullName>
        <ecNumber evidence="7 10">5.1.3.1</ecNumber>
    </recommendedName>
</protein>
<accession>A0A327W1F5</accession>
<comment type="cofactor">
    <cofactor evidence="3">
        <name>Co(2+)</name>
        <dbReference type="ChEBI" id="CHEBI:48828"/>
    </cofactor>
</comment>